<evidence type="ECO:0000256" key="1">
    <source>
        <dbReference type="SAM" id="Phobius"/>
    </source>
</evidence>
<evidence type="ECO:0000313" key="4">
    <source>
        <dbReference type="Proteomes" id="UP000028712"/>
    </source>
</evidence>
<reference evidence="3 5" key="2">
    <citation type="submission" date="2016-11" db="EMBL/GenBank/DDBJ databases">
        <title>Whole genomes of Flavobacteriaceae.</title>
        <authorList>
            <person name="Stine C."/>
            <person name="Li C."/>
            <person name="Tadesse D."/>
        </authorList>
    </citation>
    <scope>NUCLEOTIDE SEQUENCE [LARGE SCALE GENOMIC DNA]</scope>
    <source>
        <strain evidence="3 5">ATCC 29551</strain>
    </source>
</reference>
<dbReference type="STRING" id="991.IW20_23940"/>
<keyword evidence="5" id="KW-1185">Reference proteome</keyword>
<keyword evidence="1" id="KW-0812">Transmembrane</keyword>
<dbReference type="AlphaFoldDB" id="A0A085ZTX5"/>
<evidence type="ECO:0000313" key="5">
    <source>
        <dbReference type="Proteomes" id="UP000198424"/>
    </source>
</evidence>
<name>A0A085ZTX5_FLAHY</name>
<comment type="caution">
    <text evidence="2">The sequence shown here is derived from an EMBL/GenBank/DDBJ whole genome shotgun (WGS) entry which is preliminary data.</text>
</comment>
<accession>A0A085ZTX5</accession>
<reference evidence="2 4" key="1">
    <citation type="submission" date="2014-07" db="EMBL/GenBank/DDBJ databases">
        <title>Genome of Flavobacterium hydatis DSM 2063.</title>
        <authorList>
            <person name="Pipes S.E."/>
            <person name="Stropko S.J."/>
            <person name="Newman J.D."/>
        </authorList>
    </citation>
    <scope>NUCLEOTIDE SEQUENCE [LARGE SCALE GENOMIC DNA]</scope>
    <source>
        <strain evidence="2 4">DSM 2063</strain>
    </source>
</reference>
<keyword evidence="1" id="KW-1133">Transmembrane helix</keyword>
<dbReference type="Proteomes" id="UP000198424">
    <property type="component" value="Unassembled WGS sequence"/>
</dbReference>
<dbReference type="EMBL" id="MUGY01000010">
    <property type="protein sequence ID" value="OXA94202.1"/>
    <property type="molecule type" value="Genomic_DNA"/>
</dbReference>
<dbReference type="EMBL" id="JPRM01000054">
    <property type="protein sequence ID" value="KFF07889.1"/>
    <property type="molecule type" value="Genomic_DNA"/>
</dbReference>
<sequence>MRKAISANKKQKEYNIFFHKLFLVVSFSIIIGSVLVLEIVFFYTNIKIFLLQLLPFKIDKIVRKQLRKNHVLDVNMKSDNKLLIKRVRFRLKSSNKRFKFLPFEEIELINNSFCNGNLFFFNLKKRKV</sequence>
<dbReference type="Proteomes" id="UP000028712">
    <property type="component" value="Unassembled WGS sequence"/>
</dbReference>
<feature type="transmembrane region" description="Helical" evidence="1">
    <location>
        <begin position="21"/>
        <end position="43"/>
    </location>
</feature>
<gene>
    <name evidence="3" type="ORF">B0A62_11125</name>
    <name evidence="2" type="ORF">IW20_23940</name>
</gene>
<protein>
    <recommendedName>
        <fullName evidence="6">Transmembrane protein</fullName>
    </recommendedName>
</protein>
<keyword evidence="1" id="KW-0472">Membrane</keyword>
<evidence type="ECO:0000313" key="2">
    <source>
        <dbReference type="EMBL" id="KFF07889.1"/>
    </source>
</evidence>
<evidence type="ECO:0000313" key="3">
    <source>
        <dbReference type="EMBL" id="OXA94202.1"/>
    </source>
</evidence>
<evidence type="ECO:0008006" key="6">
    <source>
        <dbReference type="Google" id="ProtNLM"/>
    </source>
</evidence>
<proteinExistence type="predicted"/>
<organism evidence="2 4">
    <name type="scientific">Flavobacterium hydatis</name>
    <name type="common">Cytophaga aquatilis</name>
    <dbReference type="NCBI Taxonomy" id="991"/>
    <lineage>
        <taxon>Bacteria</taxon>
        <taxon>Pseudomonadati</taxon>
        <taxon>Bacteroidota</taxon>
        <taxon>Flavobacteriia</taxon>
        <taxon>Flavobacteriales</taxon>
        <taxon>Flavobacteriaceae</taxon>
        <taxon>Flavobacterium</taxon>
    </lineage>
</organism>